<dbReference type="EMBL" id="JACORT010000007">
    <property type="protein sequence ID" value="MBC5784710.1"/>
    <property type="molecule type" value="Genomic_DNA"/>
</dbReference>
<keyword evidence="2 5" id="KW-0238">DNA-binding</keyword>
<dbReference type="GO" id="GO:0000156">
    <property type="term" value="F:phosphorelay response regulator activity"/>
    <property type="evidence" value="ECO:0007669"/>
    <property type="project" value="TreeGrafter"/>
</dbReference>
<evidence type="ECO:0000259" key="6">
    <source>
        <dbReference type="PROSITE" id="PS50110"/>
    </source>
</evidence>
<evidence type="ECO:0000256" key="4">
    <source>
        <dbReference type="PROSITE-ProRule" id="PRU00169"/>
    </source>
</evidence>
<dbReference type="SMART" id="SM00862">
    <property type="entry name" value="Trans_reg_C"/>
    <property type="match status" value="1"/>
</dbReference>
<evidence type="ECO:0000256" key="3">
    <source>
        <dbReference type="ARBA" id="ARBA00023163"/>
    </source>
</evidence>
<dbReference type="GO" id="GO:0032993">
    <property type="term" value="C:protein-DNA complex"/>
    <property type="evidence" value="ECO:0007669"/>
    <property type="project" value="TreeGrafter"/>
</dbReference>
<feature type="domain" description="OmpR/PhoB-type" evidence="7">
    <location>
        <begin position="124"/>
        <end position="220"/>
    </location>
</feature>
<keyword evidence="1" id="KW-0805">Transcription regulation</keyword>
<feature type="domain" description="Response regulatory" evidence="6">
    <location>
        <begin position="2"/>
        <end position="116"/>
    </location>
</feature>
<dbReference type="InterPro" id="IPR039420">
    <property type="entry name" value="WalR-like"/>
</dbReference>
<dbReference type="SMART" id="SM00448">
    <property type="entry name" value="REC"/>
    <property type="match status" value="1"/>
</dbReference>
<dbReference type="SUPFAM" id="SSF52172">
    <property type="entry name" value="CheY-like"/>
    <property type="match status" value="1"/>
</dbReference>
<dbReference type="Gene3D" id="1.10.10.10">
    <property type="entry name" value="Winged helix-like DNA-binding domain superfamily/Winged helix DNA-binding domain"/>
    <property type="match status" value="1"/>
</dbReference>
<evidence type="ECO:0000313" key="9">
    <source>
        <dbReference type="Proteomes" id="UP000608513"/>
    </source>
</evidence>
<evidence type="ECO:0000256" key="1">
    <source>
        <dbReference type="ARBA" id="ARBA00023015"/>
    </source>
</evidence>
<keyword evidence="9" id="KW-1185">Reference proteome</keyword>
<dbReference type="PROSITE" id="PS50110">
    <property type="entry name" value="RESPONSE_REGULATORY"/>
    <property type="match status" value="1"/>
</dbReference>
<dbReference type="PANTHER" id="PTHR48111:SF67">
    <property type="entry name" value="TRANSCRIPTIONAL REGULATORY PROTEIN TCTD"/>
    <property type="match status" value="1"/>
</dbReference>
<proteinExistence type="predicted"/>
<dbReference type="PANTHER" id="PTHR48111">
    <property type="entry name" value="REGULATOR OF RPOS"/>
    <property type="match status" value="1"/>
</dbReference>
<dbReference type="CDD" id="cd00383">
    <property type="entry name" value="trans_reg_C"/>
    <property type="match status" value="1"/>
</dbReference>
<dbReference type="Pfam" id="PF00486">
    <property type="entry name" value="Trans_reg_C"/>
    <property type="match status" value="1"/>
</dbReference>
<dbReference type="GO" id="GO:0006355">
    <property type="term" value="P:regulation of DNA-templated transcription"/>
    <property type="evidence" value="ECO:0007669"/>
    <property type="project" value="InterPro"/>
</dbReference>
<dbReference type="Gene3D" id="3.40.50.2300">
    <property type="match status" value="1"/>
</dbReference>
<dbReference type="Pfam" id="PF00072">
    <property type="entry name" value="Response_reg"/>
    <property type="match status" value="1"/>
</dbReference>
<feature type="DNA-binding region" description="OmpR/PhoB-type" evidence="5">
    <location>
        <begin position="124"/>
        <end position="220"/>
    </location>
</feature>
<dbReference type="Proteomes" id="UP000608513">
    <property type="component" value="Unassembled WGS sequence"/>
</dbReference>
<gene>
    <name evidence="8" type="ORF">H8N03_17305</name>
</gene>
<dbReference type="AlphaFoldDB" id="A0A923MT55"/>
<reference evidence="8" key="1">
    <citation type="submission" date="2020-08" db="EMBL/GenBank/DDBJ databases">
        <title>Ramlibacter sp. USB13 16S ribosomal RNA gene genome sequencing and assembly.</title>
        <authorList>
            <person name="Kang M."/>
        </authorList>
    </citation>
    <scope>NUCLEOTIDE SEQUENCE</scope>
    <source>
        <strain evidence="8">USB13</strain>
    </source>
</reference>
<dbReference type="InterPro" id="IPR001867">
    <property type="entry name" value="OmpR/PhoB-type_DNA-bd"/>
</dbReference>
<evidence type="ECO:0000259" key="7">
    <source>
        <dbReference type="PROSITE" id="PS51755"/>
    </source>
</evidence>
<accession>A0A923MT55</accession>
<organism evidence="8 9">
    <name type="scientific">Ramlibacter cellulosilyticus</name>
    <dbReference type="NCBI Taxonomy" id="2764187"/>
    <lineage>
        <taxon>Bacteria</taxon>
        <taxon>Pseudomonadati</taxon>
        <taxon>Pseudomonadota</taxon>
        <taxon>Betaproteobacteria</taxon>
        <taxon>Burkholderiales</taxon>
        <taxon>Comamonadaceae</taxon>
        <taxon>Ramlibacter</taxon>
    </lineage>
</organism>
<dbReference type="GO" id="GO:0005829">
    <property type="term" value="C:cytosol"/>
    <property type="evidence" value="ECO:0007669"/>
    <property type="project" value="TreeGrafter"/>
</dbReference>
<dbReference type="PROSITE" id="PS51755">
    <property type="entry name" value="OMPR_PHOB"/>
    <property type="match status" value="1"/>
</dbReference>
<dbReference type="GO" id="GO:0000976">
    <property type="term" value="F:transcription cis-regulatory region binding"/>
    <property type="evidence" value="ECO:0007669"/>
    <property type="project" value="TreeGrafter"/>
</dbReference>
<evidence type="ECO:0000256" key="5">
    <source>
        <dbReference type="PROSITE-ProRule" id="PRU01091"/>
    </source>
</evidence>
<protein>
    <submittedName>
        <fullName evidence="8">Response regulator</fullName>
    </submittedName>
</protein>
<dbReference type="RefSeq" id="WP_187077450.1">
    <property type="nucleotide sequence ID" value="NZ_JACORT010000007.1"/>
</dbReference>
<comment type="caution">
    <text evidence="8">The sequence shown here is derived from an EMBL/GenBank/DDBJ whole genome shotgun (WGS) entry which is preliminary data.</text>
</comment>
<feature type="modified residue" description="4-aspartylphosphate" evidence="4">
    <location>
        <position position="51"/>
    </location>
</feature>
<sequence>MRILLVEDEHALGTWLSKALGAAGIVVEWVGDGRTALAAAAAGDHDVIVLDLGLPDRDGQDVLADIRRRDPRVPTLVLTARDALDDKVRAFHAGADDFLTKPFELQELQVRLHALLRRARGVEAARLACGPLAYDLALRRFTLEGQPLPLSPREAAVLRVLLQHAGEPMSKQQILERVVSDEKDIQPEAVEVIVHRLRKRIDGPGLRITTYRGLGYALEAA</sequence>
<dbReference type="InterPro" id="IPR001789">
    <property type="entry name" value="Sig_transdc_resp-reg_receiver"/>
</dbReference>
<evidence type="ECO:0000313" key="8">
    <source>
        <dbReference type="EMBL" id="MBC5784710.1"/>
    </source>
</evidence>
<evidence type="ECO:0000256" key="2">
    <source>
        <dbReference type="ARBA" id="ARBA00023125"/>
    </source>
</evidence>
<keyword evidence="3" id="KW-0804">Transcription</keyword>
<dbReference type="InterPro" id="IPR011006">
    <property type="entry name" value="CheY-like_superfamily"/>
</dbReference>
<name>A0A923MT55_9BURK</name>
<dbReference type="InterPro" id="IPR036388">
    <property type="entry name" value="WH-like_DNA-bd_sf"/>
</dbReference>
<keyword evidence="4" id="KW-0597">Phosphoprotein</keyword>